<dbReference type="AlphaFoldDB" id="R4WQQ4"/>
<name>R4WQQ4_9BURK</name>
<proteinExistence type="predicted"/>
<evidence type="ECO:0000256" key="1">
    <source>
        <dbReference type="SAM" id="MobiDB-lite"/>
    </source>
</evidence>
<dbReference type="Proteomes" id="UP000013966">
    <property type="component" value="Chromosome 3"/>
</dbReference>
<dbReference type="EMBL" id="AP013060">
    <property type="protein sequence ID" value="BAN26924.1"/>
    <property type="molecule type" value="Genomic_DNA"/>
</dbReference>
<keyword evidence="3" id="KW-1185">Reference proteome</keyword>
<organism evidence="2 3">
    <name type="scientific">Caballeronia insecticola</name>
    <dbReference type="NCBI Taxonomy" id="758793"/>
    <lineage>
        <taxon>Bacteria</taxon>
        <taxon>Pseudomonadati</taxon>
        <taxon>Pseudomonadota</taxon>
        <taxon>Betaproteobacteria</taxon>
        <taxon>Burkholderiales</taxon>
        <taxon>Burkholderiaceae</taxon>
        <taxon>Caballeronia</taxon>
    </lineage>
</organism>
<evidence type="ECO:0000313" key="2">
    <source>
        <dbReference type="EMBL" id="BAN26924.1"/>
    </source>
</evidence>
<reference evidence="2 3" key="1">
    <citation type="journal article" date="2013" name="Genome Announc.">
        <title>Complete Genome Sequence of Burkholderia sp. Strain RPE64, Bacterial Symbiont of the Bean Bug Riptortus pedestris.</title>
        <authorList>
            <person name="Shibata T.F."/>
            <person name="Maeda T."/>
            <person name="Nikoh N."/>
            <person name="Yamaguchi K."/>
            <person name="Oshima K."/>
            <person name="Hattori M."/>
            <person name="Nishiyama T."/>
            <person name="Hasebe M."/>
            <person name="Fukatsu T."/>
            <person name="Kikuchi Y."/>
            <person name="Shigenobu S."/>
        </authorList>
    </citation>
    <scope>NUCLEOTIDE SEQUENCE [LARGE SCALE GENOMIC DNA]</scope>
</reference>
<accession>R4WQQ4</accession>
<feature type="compositionally biased region" description="Low complexity" evidence="1">
    <location>
        <begin position="32"/>
        <end position="44"/>
    </location>
</feature>
<sequence length="55" mass="6055">MVVLALVAVYEIIFRTPRGRHAPHQDPLKDSAPATARTPGAGRARQFKRSNGTDR</sequence>
<protein>
    <submittedName>
        <fullName evidence="2">Uncharacterized protein</fullName>
    </submittedName>
</protein>
<evidence type="ECO:0000313" key="3">
    <source>
        <dbReference type="Proteomes" id="UP000013966"/>
    </source>
</evidence>
<feature type="region of interest" description="Disordered" evidence="1">
    <location>
        <begin position="18"/>
        <end position="55"/>
    </location>
</feature>
<dbReference type="KEGG" id="buo:BRPE64_CCDS08410"/>
<dbReference type="HOGENOM" id="CLU_3023152_0_0_4"/>
<reference evidence="2 3" key="2">
    <citation type="journal article" date="2018" name="Int. J. Syst. Evol. Microbiol.">
        <title>Burkholderia insecticola sp. nov., a gut symbiotic bacterium of the bean bug Riptortus pedestris.</title>
        <authorList>
            <person name="Takeshita K."/>
            <person name="Tamaki H."/>
            <person name="Ohbayashi T."/>
            <person name="Meng X.-Y."/>
            <person name="Sone T."/>
            <person name="Mitani Y."/>
            <person name="Peeters C."/>
            <person name="Kikuchi Y."/>
            <person name="Vandamme P."/>
        </authorList>
    </citation>
    <scope>NUCLEOTIDE SEQUENCE [LARGE SCALE GENOMIC DNA]</scope>
    <source>
        <strain evidence="2">RPE64</strain>
    </source>
</reference>
<gene>
    <name evidence="2" type="ORF">BRPE64_CCDS08410</name>
</gene>